<evidence type="ECO:0000256" key="1">
    <source>
        <dbReference type="SAM" id="MobiDB-lite"/>
    </source>
</evidence>
<gene>
    <name evidence="3" type="ORF">CTEN210_14351</name>
</gene>
<feature type="region of interest" description="Disordered" evidence="1">
    <location>
        <begin position="598"/>
        <end position="649"/>
    </location>
</feature>
<keyword evidence="2" id="KW-0812">Transmembrane</keyword>
<keyword evidence="2" id="KW-0472">Membrane</keyword>
<sequence>MRITRAISNRLPPLSCAFLVSSSVVLTYFSSTTCEFLKISYTNPILPNEDGFIVTKDEIDTEFEEDKSSVGIFCQGYHTKKGDLMWNLSWSFQIATFALMSISLLLSWGLSSFVKPTFGKWKTLSVVSLLTAGLQIPCFLMYLSDVCRSNGAKCSAGKGFFMCLWSIIMMICVTVLTQFFDYPSWRYDMDFWKVDKDGNREMPLFDYEDAFDIEEPDFDRNDCQFEAIHQRLNYGREKQDVEDDYGDDDINDSLPVQELGASRWRRWGKKDQGHGKFHMLQEAPNKDIASQCLSGMSCELPLTTRNYGLSSLLKEVEKDEHHDEIEDGDETDEQEDCTESRIVVHQDSNETSEDHTRSVQITVVDLGKDDEKPLPPSSPGSPRRRKMKKGKDVATYVTLEDDDYDSNDESHFIFTAKNNDNTKESTAVTPIHKIETKVEDSNKDIETNRIENDVDMQSAISSDIGNQVQIFDMTTGNEELLISKLAFDCAHSESTNTQNDEIKFVPVVSDDEKDDDEEASFETSKEEEVEGVNAFAILDDLETDAVSLGFSKTRSRRGSSVYSRSEEPNQYNKDITEENSNVLPSDEHLANLLAKFTDQPAQQKSSQMSDKESDCSGQWHDVLDGLNSDNDEKDLSKQHLLSRSSSTDFEDAQEHLEMMKALQNTKKTTPPPKKEFQKRYSSLDMKSRQKVLTKPPRSVRKTHIISHVVVSDAEDDTSSIGAGSTVSRQYLYPDEVEV</sequence>
<protein>
    <submittedName>
        <fullName evidence="3">Uncharacterized protein</fullName>
    </submittedName>
</protein>
<dbReference type="AlphaFoldDB" id="A0AAD3HBW1"/>
<feature type="compositionally biased region" description="Acidic residues" evidence="1">
    <location>
        <begin position="325"/>
        <end position="337"/>
    </location>
</feature>
<evidence type="ECO:0000256" key="2">
    <source>
        <dbReference type="SAM" id="Phobius"/>
    </source>
</evidence>
<keyword evidence="2" id="KW-1133">Transmembrane helix</keyword>
<dbReference type="EMBL" id="BLLK01000058">
    <property type="protein sequence ID" value="GFH57875.1"/>
    <property type="molecule type" value="Genomic_DNA"/>
</dbReference>
<feature type="transmembrane region" description="Helical" evidence="2">
    <location>
        <begin position="123"/>
        <end position="144"/>
    </location>
</feature>
<feature type="region of interest" description="Disordered" evidence="1">
    <location>
        <begin position="557"/>
        <end position="581"/>
    </location>
</feature>
<feature type="transmembrane region" description="Helical" evidence="2">
    <location>
        <begin position="159"/>
        <end position="180"/>
    </location>
</feature>
<feature type="region of interest" description="Disordered" evidence="1">
    <location>
        <begin position="363"/>
        <end position="392"/>
    </location>
</feature>
<organism evidence="3 4">
    <name type="scientific">Chaetoceros tenuissimus</name>
    <dbReference type="NCBI Taxonomy" id="426638"/>
    <lineage>
        <taxon>Eukaryota</taxon>
        <taxon>Sar</taxon>
        <taxon>Stramenopiles</taxon>
        <taxon>Ochrophyta</taxon>
        <taxon>Bacillariophyta</taxon>
        <taxon>Coscinodiscophyceae</taxon>
        <taxon>Chaetocerotophycidae</taxon>
        <taxon>Chaetocerotales</taxon>
        <taxon>Chaetocerotaceae</taxon>
        <taxon>Chaetoceros</taxon>
    </lineage>
</organism>
<feature type="region of interest" description="Disordered" evidence="1">
    <location>
        <begin position="509"/>
        <end position="528"/>
    </location>
</feature>
<name>A0AAD3HBW1_9STRA</name>
<evidence type="ECO:0000313" key="4">
    <source>
        <dbReference type="Proteomes" id="UP001054902"/>
    </source>
</evidence>
<accession>A0AAD3HBW1</accession>
<feature type="region of interest" description="Disordered" evidence="1">
    <location>
        <begin position="666"/>
        <end position="699"/>
    </location>
</feature>
<dbReference type="Proteomes" id="UP001054902">
    <property type="component" value="Unassembled WGS sequence"/>
</dbReference>
<feature type="compositionally biased region" description="Polar residues" evidence="1">
    <location>
        <begin position="599"/>
        <end position="608"/>
    </location>
</feature>
<evidence type="ECO:0000313" key="3">
    <source>
        <dbReference type="EMBL" id="GFH57875.1"/>
    </source>
</evidence>
<feature type="transmembrane region" description="Helical" evidence="2">
    <location>
        <begin position="90"/>
        <end position="111"/>
    </location>
</feature>
<keyword evidence="4" id="KW-1185">Reference proteome</keyword>
<proteinExistence type="predicted"/>
<feature type="region of interest" description="Disordered" evidence="1">
    <location>
        <begin position="318"/>
        <end position="338"/>
    </location>
</feature>
<feature type="compositionally biased region" description="Polar residues" evidence="1">
    <location>
        <begin position="568"/>
        <end position="581"/>
    </location>
</feature>
<reference evidence="3 4" key="1">
    <citation type="journal article" date="2021" name="Sci. Rep.">
        <title>The genome of the diatom Chaetoceros tenuissimus carries an ancient integrated fragment of an extant virus.</title>
        <authorList>
            <person name="Hongo Y."/>
            <person name="Kimura K."/>
            <person name="Takaki Y."/>
            <person name="Yoshida Y."/>
            <person name="Baba S."/>
            <person name="Kobayashi G."/>
            <person name="Nagasaki K."/>
            <person name="Hano T."/>
            <person name="Tomaru Y."/>
        </authorList>
    </citation>
    <scope>NUCLEOTIDE SEQUENCE [LARGE SCALE GENOMIC DNA]</scope>
    <source>
        <strain evidence="3 4">NIES-3715</strain>
    </source>
</reference>
<comment type="caution">
    <text evidence="3">The sequence shown here is derived from an EMBL/GenBank/DDBJ whole genome shotgun (WGS) entry which is preliminary data.</text>
</comment>